<dbReference type="GO" id="GO:0005524">
    <property type="term" value="F:ATP binding"/>
    <property type="evidence" value="ECO:0007669"/>
    <property type="project" value="UniProtKB-UniRule"/>
</dbReference>
<comment type="caution">
    <text evidence="13">The sequence shown here is derived from an EMBL/GenBank/DDBJ whole genome shotgun (WGS) entry which is preliminary data.</text>
</comment>
<keyword evidence="3 11" id="KW-0963">Cytoplasm</keyword>
<dbReference type="Gene3D" id="3.40.50.800">
    <property type="entry name" value="Anticodon-binding domain"/>
    <property type="match status" value="1"/>
</dbReference>
<dbReference type="HAMAP" id="MF_01571">
    <property type="entry name" value="Pro_tRNA_synth_type3"/>
    <property type="match status" value="1"/>
</dbReference>
<comment type="function">
    <text evidence="11">Catalyzes the attachment of proline to tRNA(Pro) in a two-step reaction: proline is first activated by ATP to form Pro-AMP and then transferred to the acceptor end of tRNA(Pro).</text>
</comment>
<evidence type="ECO:0000313" key="13">
    <source>
        <dbReference type="EMBL" id="HIU21835.1"/>
    </source>
</evidence>
<dbReference type="InterPro" id="IPR045864">
    <property type="entry name" value="aa-tRNA-synth_II/BPL/LPL"/>
</dbReference>
<keyword evidence="8 11" id="KW-0030">Aminoacyl-tRNA synthetase</keyword>
<accession>A0A9D1HV06</accession>
<keyword evidence="6 11" id="KW-0067">ATP-binding</keyword>
<feature type="domain" description="Aminoacyl-transfer RNA synthetases class-II family profile" evidence="12">
    <location>
        <begin position="39"/>
        <end position="286"/>
    </location>
</feature>
<dbReference type="GO" id="GO:0004827">
    <property type="term" value="F:proline-tRNA ligase activity"/>
    <property type="evidence" value="ECO:0007669"/>
    <property type="project" value="UniProtKB-UniRule"/>
</dbReference>
<comment type="subcellular location">
    <subcellularLocation>
        <location evidence="1 11">Cytoplasm</location>
    </subcellularLocation>
</comment>
<proteinExistence type="inferred from homology"/>
<name>A0A9D1HV06_9FIRM</name>
<comment type="similarity">
    <text evidence="10 11">Belongs to the class-II aminoacyl-tRNA synthetase family. ProS type 3 subfamily.</text>
</comment>
<comment type="catalytic activity">
    <reaction evidence="9 11">
        <text>tRNA(Pro) + L-proline + ATP = L-prolyl-tRNA(Pro) + AMP + diphosphate</text>
        <dbReference type="Rhea" id="RHEA:14305"/>
        <dbReference type="Rhea" id="RHEA-COMP:9700"/>
        <dbReference type="Rhea" id="RHEA-COMP:9702"/>
        <dbReference type="ChEBI" id="CHEBI:30616"/>
        <dbReference type="ChEBI" id="CHEBI:33019"/>
        <dbReference type="ChEBI" id="CHEBI:60039"/>
        <dbReference type="ChEBI" id="CHEBI:78442"/>
        <dbReference type="ChEBI" id="CHEBI:78532"/>
        <dbReference type="ChEBI" id="CHEBI:456215"/>
        <dbReference type="EC" id="6.1.1.15"/>
    </reaction>
</comment>
<dbReference type="GO" id="GO:0140096">
    <property type="term" value="F:catalytic activity, acting on a protein"/>
    <property type="evidence" value="ECO:0007669"/>
    <property type="project" value="UniProtKB-ARBA"/>
</dbReference>
<dbReference type="Gene3D" id="3.30.930.10">
    <property type="entry name" value="Bira Bifunctional Protein, Domain 2"/>
    <property type="match status" value="1"/>
</dbReference>
<reference evidence="13" key="1">
    <citation type="submission" date="2020-10" db="EMBL/GenBank/DDBJ databases">
        <authorList>
            <person name="Gilroy R."/>
        </authorList>
    </citation>
    <scope>NUCLEOTIDE SEQUENCE</scope>
    <source>
        <strain evidence="13">1063</strain>
    </source>
</reference>
<dbReference type="FunFam" id="3.30.930.10:FF:000023">
    <property type="entry name" value="Proline--tRNA ligase"/>
    <property type="match status" value="1"/>
</dbReference>
<keyword evidence="7 11" id="KW-0648">Protein biosynthesis</keyword>
<dbReference type="InterPro" id="IPR016061">
    <property type="entry name" value="Pro-tRNA_ligase_II_C"/>
</dbReference>
<dbReference type="Pfam" id="PF00587">
    <property type="entry name" value="tRNA-synt_2b"/>
    <property type="match status" value="1"/>
</dbReference>
<dbReference type="InterPro" id="IPR004154">
    <property type="entry name" value="Anticodon-bd"/>
</dbReference>
<dbReference type="FunFam" id="3.40.50.800:FF:000005">
    <property type="entry name" value="bifunctional glutamate/proline--tRNA ligase"/>
    <property type="match status" value="1"/>
</dbReference>
<keyword evidence="5 11" id="KW-0547">Nucleotide-binding</keyword>
<evidence type="ECO:0000256" key="6">
    <source>
        <dbReference type="ARBA" id="ARBA00022840"/>
    </source>
</evidence>
<dbReference type="InterPro" id="IPR036621">
    <property type="entry name" value="Anticodon-bd_dom_sf"/>
</dbReference>
<evidence type="ECO:0000259" key="12">
    <source>
        <dbReference type="PROSITE" id="PS50862"/>
    </source>
</evidence>
<dbReference type="GO" id="GO:0016740">
    <property type="term" value="F:transferase activity"/>
    <property type="evidence" value="ECO:0007669"/>
    <property type="project" value="UniProtKB-ARBA"/>
</dbReference>
<dbReference type="NCBIfam" id="TIGR00408">
    <property type="entry name" value="proS_fam_I"/>
    <property type="match status" value="1"/>
</dbReference>
<dbReference type="GO" id="GO:0006433">
    <property type="term" value="P:prolyl-tRNA aminoacylation"/>
    <property type="evidence" value="ECO:0007669"/>
    <property type="project" value="UniProtKB-UniRule"/>
</dbReference>
<dbReference type="GO" id="GO:0005737">
    <property type="term" value="C:cytoplasm"/>
    <property type="evidence" value="ECO:0007669"/>
    <property type="project" value="UniProtKB-SubCell"/>
</dbReference>
<evidence type="ECO:0000256" key="9">
    <source>
        <dbReference type="ARBA" id="ARBA00047671"/>
    </source>
</evidence>
<dbReference type="CDD" id="cd00778">
    <property type="entry name" value="ProRS_core_arch_euk"/>
    <property type="match status" value="1"/>
</dbReference>
<organism evidence="13 14">
    <name type="scientific">Candidatus Limadaptatus stercorigallinarum</name>
    <dbReference type="NCBI Taxonomy" id="2840845"/>
    <lineage>
        <taxon>Bacteria</taxon>
        <taxon>Bacillati</taxon>
        <taxon>Bacillota</taxon>
        <taxon>Clostridia</taxon>
        <taxon>Eubacteriales</taxon>
        <taxon>Candidatus Limadaptatus</taxon>
    </lineage>
</organism>
<dbReference type="Proteomes" id="UP000824088">
    <property type="component" value="Unassembled WGS sequence"/>
</dbReference>
<dbReference type="SMART" id="SM00946">
    <property type="entry name" value="ProRS-C_1"/>
    <property type="match status" value="1"/>
</dbReference>
<dbReference type="Pfam" id="PF09180">
    <property type="entry name" value="ProRS-C_1"/>
    <property type="match status" value="1"/>
</dbReference>
<dbReference type="Gene3D" id="3.30.110.30">
    <property type="entry name" value="C-terminal domain of ProRS"/>
    <property type="match status" value="1"/>
</dbReference>
<evidence type="ECO:0000313" key="14">
    <source>
        <dbReference type="Proteomes" id="UP000824088"/>
    </source>
</evidence>
<evidence type="ECO:0000256" key="10">
    <source>
        <dbReference type="ARBA" id="ARBA00060806"/>
    </source>
</evidence>
<protein>
    <recommendedName>
        <fullName evidence="11">Proline--tRNA ligase</fullName>
        <ecNumber evidence="11">6.1.1.15</ecNumber>
    </recommendedName>
    <alternativeName>
        <fullName evidence="11">Prolyl-tRNA synthetase</fullName>
        <shortName evidence="11">ProRS</shortName>
    </alternativeName>
</protein>
<dbReference type="PRINTS" id="PR01046">
    <property type="entry name" value="TRNASYNTHPRO"/>
</dbReference>
<dbReference type="GO" id="GO:0017101">
    <property type="term" value="C:aminoacyl-tRNA synthetase multienzyme complex"/>
    <property type="evidence" value="ECO:0007669"/>
    <property type="project" value="TreeGrafter"/>
</dbReference>
<evidence type="ECO:0000256" key="5">
    <source>
        <dbReference type="ARBA" id="ARBA00022741"/>
    </source>
</evidence>
<dbReference type="InterPro" id="IPR002314">
    <property type="entry name" value="aa-tRNA-synt_IIb"/>
</dbReference>
<dbReference type="SUPFAM" id="SSF52954">
    <property type="entry name" value="Class II aaRS ABD-related"/>
    <property type="match status" value="1"/>
</dbReference>
<dbReference type="InterPro" id="IPR006195">
    <property type="entry name" value="aa-tRNA-synth_II"/>
</dbReference>
<comment type="domain">
    <text evidence="11">Consists of three domains: the N-terminal catalytic domain, the anticodon-binding domain and the C-terminal extension.</text>
</comment>
<evidence type="ECO:0000256" key="7">
    <source>
        <dbReference type="ARBA" id="ARBA00022917"/>
    </source>
</evidence>
<dbReference type="PANTHER" id="PTHR43382:SF2">
    <property type="entry name" value="BIFUNCTIONAL GLUTAMATE_PROLINE--TRNA LIGASE"/>
    <property type="match status" value="1"/>
</dbReference>
<dbReference type="Pfam" id="PF03129">
    <property type="entry name" value="HGTP_anticodon"/>
    <property type="match status" value="1"/>
</dbReference>
<dbReference type="InterPro" id="IPR002316">
    <property type="entry name" value="Pro-tRNA-ligase_IIa"/>
</dbReference>
<evidence type="ECO:0000256" key="2">
    <source>
        <dbReference type="ARBA" id="ARBA00011738"/>
    </source>
</evidence>
<comment type="subunit">
    <text evidence="2 11">Homodimer.</text>
</comment>
<dbReference type="InterPro" id="IPR033721">
    <property type="entry name" value="ProRS_core_arch_euk"/>
</dbReference>
<keyword evidence="4 11" id="KW-0436">Ligase</keyword>
<dbReference type="SUPFAM" id="SSF64586">
    <property type="entry name" value="C-terminal domain of ProRS"/>
    <property type="match status" value="1"/>
</dbReference>
<gene>
    <name evidence="11" type="primary">proS</name>
    <name evidence="13" type="ORF">IAD51_06390</name>
</gene>
<evidence type="ECO:0000256" key="8">
    <source>
        <dbReference type="ARBA" id="ARBA00023146"/>
    </source>
</evidence>
<evidence type="ECO:0000256" key="4">
    <source>
        <dbReference type="ARBA" id="ARBA00022598"/>
    </source>
</evidence>
<dbReference type="AlphaFoldDB" id="A0A9D1HV06"/>
<dbReference type="CDD" id="cd00862">
    <property type="entry name" value="ProRS_anticodon_zinc"/>
    <property type="match status" value="1"/>
</dbReference>
<dbReference type="PROSITE" id="PS50862">
    <property type="entry name" value="AA_TRNA_LIGASE_II"/>
    <property type="match status" value="1"/>
</dbReference>
<dbReference type="EC" id="6.1.1.15" evidence="11"/>
<dbReference type="InterPro" id="IPR004499">
    <property type="entry name" value="Pro-tRNA-ligase_IIa_arc-type"/>
</dbReference>
<dbReference type="InterPro" id="IPR017449">
    <property type="entry name" value="Pro-tRNA_synth_II"/>
</dbReference>
<sequence length="478" mass="54310">MQKDNRFVKEIADMTADFPQWYTDVVIKTELVDYGPVKGTMVIRPYGYEIWEHIQEELDRRIKATGHKNAYFPLFIPLSYLMKEAEHVEGFAPEAALVTHVGNTELEEKLVVRPTSETIICDMYSKWVQSYRDLPMLINQWANVVRWEKTTRPFLRTSEFLWQEGHTLHATEEEAREETLRMLEVYREFMQNVLAIDVLTGVKTDKEKFAGAVDTYTMEAIMLDGKSLQAGTSHYLGKNFASAFEIKYLDRDGKLKNPYQTSWGVSTRLIGALIMAHGDQRGLKLPPRVAPVQAVVIPVAQHKEGVLEKAREIAAQLVKAGVRAETDERDQSVGWKFNEWEMKGAPLRIEIGPRDIENGVAVYSRRDTHEKGTLALADIAEKVPALLDDIHENMFRQSSAFLHSHIVECHDMDEFNAALDGRNFVKAMWCGCRECEEAIKAETAASARALPFDQTPVGDKCVYCGKPADKVVVFAKSY</sequence>
<evidence type="ECO:0000256" key="1">
    <source>
        <dbReference type="ARBA" id="ARBA00004496"/>
    </source>
</evidence>
<evidence type="ECO:0000256" key="11">
    <source>
        <dbReference type="HAMAP-Rule" id="MF_01571"/>
    </source>
</evidence>
<reference evidence="13" key="2">
    <citation type="journal article" date="2021" name="PeerJ">
        <title>Extensive microbial diversity within the chicken gut microbiome revealed by metagenomics and culture.</title>
        <authorList>
            <person name="Gilroy R."/>
            <person name="Ravi A."/>
            <person name="Getino M."/>
            <person name="Pursley I."/>
            <person name="Horton D.L."/>
            <person name="Alikhan N.F."/>
            <person name="Baker D."/>
            <person name="Gharbi K."/>
            <person name="Hall N."/>
            <person name="Watson M."/>
            <person name="Adriaenssens E.M."/>
            <person name="Foster-Nyarko E."/>
            <person name="Jarju S."/>
            <person name="Secka A."/>
            <person name="Antonio M."/>
            <person name="Oren A."/>
            <person name="Chaudhuri R.R."/>
            <person name="La Ragione R."/>
            <person name="Hildebrand F."/>
            <person name="Pallen M.J."/>
        </authorList>
    </citation>
    <scope>NUCLEOTIDE SEQUENCE</scope>
    <source>
        <strain evidence="13">1063</strain>
    </source>
</reference>
<dbReference type="SUPFAM" id="SSF55681">
    <property type="entry name" value="Class II aaRS and biotin synthetases"/>
    <property type="match status" value="1"/>
</dbReference>
<evidence type="ECO:0000256" key="3">
    <source>
        <dbReference type="ARBA" id="ARBA00022490"/>
    </source>
</evidence>
<dbReference type="EMBL" id="DVMN01000115">
    <property type="protein sequence ID" value="HIU21835.1"/>
    <property type="molecule type" value="Genomic_DNA"/>
</dbReference>
<dbReference type="PANTHER" id="PTHR43382">
    <property type="entry name" value="PROLYL-TRNA SYNTHETASE"/>
    <property type="match status" value="1"/>
</dbReference>